<evidence type="ECO:0000313" key="5">
    <source>
        <dbReference type="Proteomes" id="UP000629596"/>
    </source>
</evidence>
<dbReference type="Gene3D" id="1.10.1740.10">
    <property type="match status" value="1"/>
</dbReference>
<dbReference type="RefSeq" id="WP_115501340.1">
    <property type="nucleotide sequence ID" value="NZ_JACRTI010000087.1"/>
</dbReference>
<dbReference type="GO" id="GO:0003700">
    <property type="term" value="F:DNA-binding transcription factor activity"/>
    <property type="evidence" value="ECO:0007669"/>
    <property type="project" value="InterPro"/>
</dbReference>
<organism evidence="3 4">
    <name type="scientific">Parabacteroides acidifaciens</name>
    <dbReference type="NCBI Taxonomy" id="2290935"/>
    <lineage>
        <taxon>Bacteria</taxon>
        <taxon>Pseudomonadati</taxon>
        <taxon>Bacteroidota</taxon>
        <taxon>Bacteroidia</taxon>
        <taxon>Bacteroidales</taxon>
        <taxon>Tannerellaceae</taxon>
        <taxon>Parabacteroides</taxon>
    </lineage>
</organism>
<dbReference type="EMBL" id="JACRTI010000087">
    <property type="protein sequence ID" value="MBC8603840.1"/>
    <property type="molecule type" value="Genomic_DNA"/>
</dbReference>
<keyword evidence="5" id="KW-1185">Reference proteome</keyword>
<feature type="domain" description="RNA polymerase sigma-70 region 2" evidence="1">
    <location>
        <begin position="14"/>
        <end position="69"/>
    </location>
</feature>
<name>A0A3D8H9V5_9BACT</name>
<dbReference type="EMBL" id="QREV01000087">
    <property type="protein sequence ID" value="RDU47412.1"/>
    <property type="molecule type" value="Genomic_DNA"/>
</dbReference>
<sequence length="84" mass="10057">MRTDEFIKRILPLKDNLYRVAFRITGDRNVSEQIVQETMLKVWNQRGTWMVIEDLPAYCLMVTRNMALQRTCLYSGKREQFAVR</sequence>
<dbReference type="GO" id="GO:0006352">
    <property type="term" value="P:DNA-templated transcription initiation"/>
    <property type="evidence" value="ECO:0007669"/>
    <property type="project" value="InterPro"/>
</dbReference>
<dbReference type="Pfam" id="PF04542">
    <property type="entry name" value="Sigma70_r2"/>
    <property type="match status" value="1"/>
</dbReference>
<dbReference type="Proteomes" id="UP000256321">
    <property type="component" value="Unassembled WGS sequence"/>
</dbReference>
<evidence type="ECO:0000313" key="3">
    <source>
        <dbReference type="EMBL" id="RDU47412.1"/>
    </source>
</evidence>
<reference evidence="3 4" key="1">
    <citation type="submission" date="2018-07" db="EMBL/GenBank/DDBJ databases">
        <title>Parabacteroides acidifaciens nov. sp., isolated from human feces.</title>
        <authorList>
            <person name="Wang Y.J."/>
        </authorList>
    </citation>
    <scope>NUCLEOTIDE SEQUENCE [LARGE SCALE GENOMIC DNA]</scope>
    <source>
        <strain evidence="3 4">426-9</strain>
    </source>
</reference>
<dbReference type="InterPro" id="IPR007627">
    <property type="entry name" value="RNA_pol_sigma70_r2"/>
</dbReference>
<dbReference type="Proteomes" id="UP000629596">
    <property type="component" value="Unassembled WGS sequence"/>
</dbReference>
<dbReference type="InterPro" id="IPR013325">
    <property type="entry name" value="RNA_pol_sigma_r2"/>
</dbReference>
<dbReference type="AlphaFoldDB" id="A0A3D8H9V5"/>
<comment type="caution">
    <text evidence="3">The sequence shown here is derived from an EMBL/GenBank/DDBJ whole genome shotgun (WGS) entry which is preliminary data.</text>
</comment>
<proteinExistence type="predicted"/>
<protein>
    <submittedName>
        <fullName evidence="3">RNA polymerase subunit sigma-70</fullName>
    </submittedName>
</protein>
<evidence type="ECO:0000313" key="2">
    <source>
        <dbReference type="EMBL" id="MBC8603840.1"/>
    </source>
</evidence>
<accession>A0A3D8H9V5</accession>
<gene>
    <name evidence="3" type="ORF">DWU89_19715</name>
    <name evidence="2" type="ORF">H8784_19210</name>
</gene>
<evidence type="ECO:0000313" key="4">
    <source>
        <dbReference type="Proteomes" id="UP000256321"/>
    </source>
</evidence>
<evidence type="ECO:0000259" key="1">
    <source>
        <dbReference type="Pfam" id="PF04542"/>
    </source>
</evidence>
<dbReference type="SUPFAM" id="SSF88946">
    <property type="entry name" value="Sigma2 domain of RNA polymerase sigma factors"/>
    <property type="match status" value="1"/>
</dbReference>
<reference evidence="2 5" key="2">
    <citation type="submission" date="2020-08" db="EMBL/GenBank/DDBJ databases">
        <title>Genome public.</title>
        <authorList>
            <person name="Liu C."/>
            <person name="Sun Q."/>
        </authorList>
    </citation>
    <scope>NUCLEOTIDE SEQUENCE [LARGE SCALE GENOMIC DNA]</scope>
    <source>
        <strain evidence="2 5">426_9</strain>
    </source>
</reference>